<feature type="region of interest" description="Disordered" evidence="1">
    <location>
        <begin position="245"/>
        <end position="305"/>
    </location>
</feature>
<dbReference type="RefSeq" id="WP_111845339.1">
    <property type="nucleotide sequence ID" value="NZ_UEGI01000016.1"/>
</dbReference>
<gene>
    <name evidence="2" type="ORF">ESU54_06760</name>
</gene>
<dbReference type="Proteomes" id="UP000321497">
    <property type="component" value="Unassembled WGS sequence"/>
</dbReference>
<sequence length="305" mass="36218">MKKNHNYKVLLTCLFLFIGSITIDKVAAQRVVTTITYQSFYDGLSPYGIWIDYPGYGHVWQPSVEGDFRPYLTNGHWNYSVDGWIWISNYSWGWAPFHYGRWLYDDLYGWLWIPGYEWSPAWVLWGDIDDYYAWAPLMPSVNVVVWYGTWRPPIIYWNVVDHIYIYDRDLSNRGRSNLDDRFTSRIRINNNYGTTRYHNQYYAKGPDVNEVEKYTDRKIESVPLREVKKIPSVARNQDELQVYRPRINNPEPSTYRSIDKVSPNPVRVNSDKFNTNRVQQKQNVQRLPVRQSPARDKTTSSKRGN</sequence>
<dbReference type="OrthoDB" id="5485224at2"/>
<dbReference type="Pfam" id="PF20245">
    <property type="entry name" value="DUF6600"/>
    <property type="match status" value="1"/>
</dbReference>
<organism evidence="2 3">
    <name type="scientific">Aequorivita antarctica</name>
    <dbReference type="NCBI Taxonomy" id="153266"/>
    <lineage>
        <taxon>Bacteria</taxon>
        <taxon>Pseudomonadati</taxon>
        <taxon>Bacteroidota</taxon>
        <taxon>Flavobacteriia</taxon>
        <taxon>Flavobacteriales</taxon>
        <taxon>Flavobacteriaceae</taxon>
        <taxon>Aequorivita</taxon>
    </lineage>
</organism>
<reference evidence="2 3" key="1">
    <citation type="submission" date="2019-08" db="EMBL/GenBank/DDBJ databases">
        <title>Genome of Aequorivita antarctica SW49 (type strain).</title>
        <authorList>
            <person name="Bowman J.P."/>
        </authorList>
    </citation>
    <scope>NUCLEOTIDE SEQUENCE [LARGE SCALE GENOMIC DNA]</scope>
    <source>
        <strain evidence="2 3">SW49</strain>
    </source>
</reference>
<evidence type="ECO:0000256" key="1">
    <source>
        <dbReference type="SAM" id="MobiDB-lite"/>
    </source>
</evidence>
<accession>A0A5C6Z1R7</accession>
<comment type="caution">
    <text evidence="2">The sequence shown here is derived from an EMBL/GenBank/DDBJ whole genome shotgun (WGS) entry which is preliminary data.</text>
</comment>
<evidence type="ECO:0000313" key="2">
    <source>
        <dbReference type="EMBL" id="TXD73460.1"/>
    </source>
</evidence>
<protein>
    <submittedName>
        <fullName evidence="2">Uncharacterized protein</fullName>
    </submittedName>
</protein>
<dbReference type="InterPro" id="IPR046535">
    <property type="entry name" value="DUF6600"/>
</dbReference>
<name>A0A5C6Z1R7_9FLAO</name>
<dbReference type="AlphaFoldDB" id="A0A5C6Z1R7"/>
<dbReference type="EMBL" id="VORT01000004">
    <property type="protein sequence ID" value="TXD73460.1"/>
    <property type="molecule type" value="Genomic_DNA"/>
</dbReference>
<keyword evidence="3" id="KW-1185">Reference proteome</keyword>
<evidence type="ECO:0000313" key="3">
    <source>
        <dbReference type="Proteomes" id="UP000321497"/>
    </source>
</evidence>
<feature type="compositionally biased region" description="Polar residues" evidence="1">
    <location>
        <begin position="271"/>
        <end position="285"/>
    </location>
</feature>
<proteinExistence type="predicted"/>